<protein>
    <submittedName>
        <fullName evidence="4">Uncharacterized protein K02A2.6-like</fullName>
    </submittedName>
</protein>
<evidence type="ECO:0000313" key="3">
    <source>
        <dbReference type="Proteomes" id="UP000515163"/>
    </source>
</evidence>
<evidence type="ECO:0000256" key="1">
    <source>
        <dbReference type="SAM" id="MobiDB-lite"/>
    </source>
</evidence>
<dbReference type="RefSeq" id="XP_031564138.1">
    <property type="nucleotide sequence ID" value="XM_031708278.1"/>
</dbReference>
<dbReference type="OrthoDB" id="5957142at2759"/>
<dbReference type="Proteomes" id="UP000515163">
    <property type="component" value="Unplaced"/>
</dbReference>
<reference evidence="4" key="1">
    <citation type="submission" date="2025-08" db="UniProtKB">
        <authorList>
            <consortium name="RefSeq"/>
        </authorList>
    </citation>
    <scope>IDENTIFICATION</scope>
    <source>
        <tissue evidence="4">Tentacle</tissue>
    </source>
</reference>
<dbReference type="FunFam" id="3.30.420.10:FF:000063">
    <property type="entry name" value="Retrovirus-related Pol polyprotein from transposon 297-like Protein"/>
    <property type="match status" value="1"/>
</dbReference>
<dbReference type="Gene3D" id="1.10.340.70">
    <property type="match status" value="1"/>
</dbReference>
<dbReference type="SUPFAM" id="SSF53098">
    <property type="entry name" value="Ribonuclease H-like"/>
    <property type="match status" value="1"/>
</dbReference>
<accession>A0A6P8I7Y2</accession>
<dbReference type="AlphaFoldDB" id="A0A6P8I7Y2"/>
<dbReference type="InterPro" id="IPR036397">
    <property type="entry name" value="RNaseH_sf"/>
</dbReference>
<name>A0A6P8I7Y2_ACTTE</name>
<feature type="region of interest" description="Disordered" evidence="1">
    <location>
        <begin position="328"/>
        <end position="391"/>
    </location>
</feature>
<dbReference type="InterPro" id="IPR041588">
    <property type="entry name" value="Integrase_H2C2"/>
</dbReference>
<feature type="compositionally biased region" description="Basic and acidic residues" evidence="1">
    <location>
        <begin position="335"/>
        <end position="349"/>
    </location>
</feature>
<dbReference type="InParanoid" id="A0A6P8I7Y2"/>
<dbReference type="Pfam" id="PF17921">
    <property type="entry name" value="Integrase_H2C2"/>
    <property type="match status" value="1"/>
</dbReference>
<proteinExistence type="predicted"/>
<dbReference type="GO" id="GO:0003676">
    <property type="term" value="F:nucleic acid binding"/>
    <property type="evidence" value="ECO:0007669"/>
    <property type="project" value="InterPro"/>
</dbReference>
<dbReference type="Pfam" id="PF00665">
    <property type="entry name" value="rve"/>
    <property type="match status" value="1"/>
</dbReference>
<dbReference type="GO" id="GO:0015074">
    <property type="term" value="P:DNA integration"/>
    <property type="evidence" value="ECO:0007669"/>
    <property type="project" value="InterPro"/>
</dbReference>
<dbReference type="Gene3D" id="3.30.420.10">
    <property type="entry name" value="Ribonuclease H-like superfamily/Ribonuclease H"/>
    <property type="match status" value="1"/>
</dbReference>
<organism evidence="3 4">
    <name type="scientific">Actinia tenebrosa</name>
    <name type="common">Australian red waratah sea anemone</name>
    <dbReference type="NCBI Taxonomy" id="6105"/>
    <lineage>
        <taxon>Eukaryota</taxon>
        <taxon>Metazoa</taxon>
        <taxon>Cnidaria</taxon>
        <taxon>Anthozoa</taxon>
        <taxon>Hexacorallia</taxon>
        <taxon>Actiniaria</taxon>
        <taxon>Actiniidae</taxon>
        <taxon>Actinia</taxon>
    </lineage>
</organism>
<dbReference type="PANTHER" id="PTHR37984">
    <property type="entry name" value="PROTEIN CBG26694"/>
    <property type="match status" value="1"/>
</dbReference>
<gene>
    <name evidence="4" type="primary">LOC116299603</name>
</gene>
<dbReference type="PANTHER" id="PTHR37984:SF7">
    <property type="entry name" value="INTEGRASE CATALYTIC DOMAIN-CONTAINING PROTEIN"/>
    <property type="match status" value="1"/>
</dbReference>
<feature type="domain" description="Integrase catalytic" evidence="2">
    <location>
        <begin position="66"/>
        <end position="240"/>
    </location>
</feature>
<dbReference type="KEGG" id="aten:116299603"/>
<dbReference type="GeneID" id="116299603"/>
<keyword evidence="3" id="KW-1185">Reference proteome</keyword>
<evidence type="ECO:0000313" key="4">
    <source>
        <dbReference type="RefSeq" id="XP_031564138.1"/>
    </source>
</evidence>
<evidence type="ECO:0000259" key="2">
    <source>
        <dbReference type="PROSITE" id="PS50994"/>
    </source>
</evidence>
<dbReference type="PROSITE" id="PS50994">
    <property type="entry name" value="INTEGRASE"/>
    <property type="match status" value="1"/>
</dbReference>
<dbReference type="InterPro" id="IPR001584">
    <property type="entry name" value="Integrase_cat-core"/>
</dbReference>
<feature type="compositionally biased region" description="Basic residues" evidence="1">
    <location>
        <begin position="379"/>
        <end position="391"/>
    </location>
</feature>
<sequence>MVVPRALGGEVLEDIHGAHLRVTKSLSFAKDYVFWPSMTAHIKDKVNSCAICNAFRNQQQRESLHPHDIPGLPWQVVGTDIVKYGGYSYLLVTDFYSKCFEIKSLRQITATCVINNLKKIFARFGIPAEVVSDNGSQYSNTGNLFNSTHEFKRFAEEWGFRHTTSSPEYPHSNGAAERAVQTAKRILKKAEADKKDPFEGLLKYRNTPFDDIGVPPAQLLMSRRTHTTLPTHRRLLVPRAVEPGHVQKALKQRQDVSKANYDKRSRDLPPLQAGEKVRIRPNQAKEWRKAEVLPRSYVVRDVQGHTYRRDRRQIIAVPNDQHMIPQFKTTFTSPRPKDPPTKTHDEKTHSVLPPPISEGISEKPKSPVHHLPMATRSGRPVKKPQRLIKQC</sequence>
<dbReference type="InterPro" id="IPR012337">
    <property type="entry name" value="RNaseH-like_sf"/>
</dbReference>
<dbReference type="InterPro" id="IPR050951">
    <property type="entry name" value="Retrovirus_Pol_polyprotein"/>
</dbReference>